<organism evidence="1">
    <name type="scientific">Rhizopus microsporus var. microsporus</name>
    <dbReference type="NCBI Taxonomy" id="86635"/>
    <lineage>
        <taxon>Eukaryota</taxon>
        <taxon>Fungi</taxon>
        <taxon>Fungi incertae sedis</taxon>
        <taxon>Mucoromycota</taxon>
        <taxon>Mucoromycotina</taxon>
        <taxon>Mucoromycetes</taxon>
        <taxon>Mucorales</taxon>
        <taxon>Mucorineae</taxon>
        <taxon>Rhizopodaceae</taxon>
        <taxon>Rhizopus</taxon>
    </lineage>
</organism>
<proteinExistence type="predicted"/>
<gene>
    <name evidence="1" type="ORF">BCV72DRAFT_257886</name>
</gene>
<dbReference type="OrthoDB" id="2275967at2759"/>
<reference evidence="1" key="1">
    <citation type="journal article" date="2016" name="Proc. Natl. Acad. Sci. U.S.A.">
        <title>Lipid metabolic changes in an early divergent fungus govern the establishment of a mutualistic symbiosis with endobacteria.</title>
        <authorList>
            <person name="Lastovetsky O.A."/>
            <person name="Gaspar M.L."/>
            <person name="Mondo S.J."/>
            <person name="LaButti K.M."/>
            <person name="Sandor L."/>
            <person name="Grigoriev I.V."/>
            <person name="Henry S.A."/>
            <person name="Pawlowska T.E."/>
        </authorList>
    </citation>
    <scope>NUCLEOTIDE SEQUENCE [LARGE SCALE GENOMIC DNA]</scope>
    <source>
        <strain evidence="1">ATCC 52814</strain>
    </source>
</reference>
<evidence type="ECO:0000313" key="1">
    <source>
        <dbReference type="EMBL" id="ORE03252.1"/>
    </source>
</evidence>
<dbReference type="Proteomes" id="UP000242414">
    <property type="component" value="Unassembled WGS sequence"/>
</dbReference>
<dbReference type="EMBL" id="KV922011">
    <property type="protein sequence ID" value="ORE03252.1"/>
    <property type="molecule type" value="Genomic_DNA"/>
</dbReference>
<name>A0A1X0QU33_RHIZD</name>
<dbReference type="AlphaFoldDB" id="A0A1X0QU33"/>
<accession>A0A1X0QU33</accession>
<protein>
    <submittedName>
        <fullName evidence="1">Uncharacterized protein</fullName>
    </submittedName>
</protein>
<sequence>MMFIEDSAMSILLSLFYYNISYFDNIIKAANLDAFDGKIERKQMKKGSEAICRFIRGTFKIMSNVYVKQPSLAHSEVVFNTNIIFPIVQAMMFMVKKNGYEPYFVPREEELVAMTVQLKSMHATFNKRQVYRVDGVRLGAAEDVEVAILETAGPFKSDDKLKVTFDNSKGMLALLAMLKTIADMYKYALIDEFKRFKL</sequence>
<dbReference type="VEuPathDB" id="FungiDB:BCV72DRAFT_257886"/>